<reference evidence="6 7" key="1">
    <citation type="submission" date="2019-10" db="EMBL/GenBank/DDBJ databases">
        <title>Alkalibaculum tamaniensis sp.nov., a new alkaliphilic acetogen, isolated on methoxylated aromatics from a mud volcano.</title>
        <authorList>
            <person name="Khomyakova M.A."/>
            <person name="Merkel A.Y."/>
            <person name="Bonch-Osmolovskaya E.A."/>
            <person name="Slobodkin A.I."/>
        </authorList>
    </citation>
    <scope>NUCLEOTIDE SEQUENCE [LARGE SCALE GENOMIC DNA]</scope>
    <source>
        <strain evidence="6 7">M08DMB</strain>
    </source>
</reference>
<feature type="transmembrane region" description="Helical" evidence="5">
    <location>
        <begin position="115"/>
        <end position="139"/>
    </location>
</feature>
<evidence type="ECO:0000256" key="3">
    <source>
        <dbReference type="ARBA" id="ARBA00022989"/>
    </source>
</evidence>
<comment type="caution">
    <text evidence="6">The sequence shown here is derived from an EMBL/GenBank/DDBJ whole genome shotgun (WGS) entry which is preliminary data.</text>
</comment>
<keyword evidence="7" id="KW-1185">Reference proteome</keyword>
<dbReference type="RefSeq" id="WP_152805180.1">
    <property type="nucleotide sequence ID" value="NZ_WHNX01000020.1"/>
</dbReference>
<evidence type="ECO:0000256" key="2">
    <source>
        <dbReference type="ARBA" id="ARBA00022692"/>
    </source>
</evidence>
<accession>A0A6A7KBJ3</accession>
<feature type="transmembrane region" description="Helical" evidence="5">
    <location>
        <begin position="145"/>
        <end position="163"/>
    </location>
</feature>
<feature type="transmembrane region" description="Helical" evidence="5">
    <location>
        <begin position="216"/>
        <end position="233"/>
    </location>
</feature>
<dbReference type="Proteomes" id="UP000440004">
    <property type="component" value="Unassembled WGS sequence"/>
</dbReference>
<comment type="subcellular location">
    <subcellularLocation>
        <location evidence="1">Membrane</location>
        <topology evidence="1">Multi-pass membrane protein</topology>
    </subcellularLocation>
</comment>
<keyword evidence="2 5" id="KW-0812">Transmembrane</keyword>
<evidence type="ECO:0000256" key="5">
    <source>
        <dbReference type="SAM" id="Phobius"/>
    </source>
</evidence>
<evidence type="ECO:0000256" key="4">
    <source>
        <dbReference type="ARBA" id="ARBA00023136"/>
    </source>
</evidence>
<feature type="transmembrane region" description="Helical" evidence="5">
    <location>
        <begin position="345"/>
        <end position="365"/>
    </location>
</feature>
<evidence type="ECO:0000256" key="1">
    <source>
        <dbReference type="ARBA" id="ARBA00004141"/>
    </source>
</evidence>
<name>A0A6A7KBJ3_9FIRM</name>
<sequence>MSKKSLEKSLIIKWAIVIILPLVALFIPTGEVYTAVIKNFSIITLFAILIFGTEVMPNVIASLLLPVFYIILEVAPPSTAFAGWLGPIPWMVLGGLLMARIMLRTGILNRLAYSIIVRTGGTYMGLLLGIMISGVIAHILIPGKAMYPFSFITFGLCVALGYGKSLESSGIMLTGLFSTFVAHYFIYNPTYGIIQGIAANVGDTTISWFQYFYHNLPYVLYLPLLIFIIGKVCKPKQAGENPKEYAQTELKKMGKMNIDEKKSLFISILLLAFLLTESLHKVNASWGFLFAGVLFYFPGIQIGTDEDLKEVNYGLIIFVSACLSIGSVANAIGIGQILANTIIPLIQGFGSLGFFIIVFFVLLLGNFVMTPLGLYAALTVPLAQIGASLGISTLAVSYAIMNVGTEVILPYEWALGLMFFSFNLIDLKSFVKLFSIKAALSLVFLIVITIPYWKLIGLVP</sequence>
<organism evidence="6 7">
    <name type="scientific">Alkalibaculum sporogenes</name>
    <dbReference type="NCBI Taxonomy" id="2655001"/>
    <lineage>
        <taxon>Bacteria</taxon>
        <taxon>Bacillati</taxon>
        <taxon>Bacillota</taxon>
        <taxon>Clostridia</taxon>
        <taxon>Eubacteriales</taxon>
        <taxon>Eubacteriaceae</taxon>
        <taxon>Alkalibaculum</taxon>
    </lineage>
</organism>
<dbReference type="EMBL" id="WHNX01000020">
    <property type="protein sequence ID" value="MPW26557.1"/>
    <property type="molecule type" value="Genomic_DNA"/>
</dbReference>
<keyword evidence="3 5" id="KW-1133">Transmembrane helix</keyword>
<feature type="transmembrane region" description="Helical" evidence="5">
    <location>
        <begin position="81"/>
        <end position="103"/>
    </location>
</feature>
<keyword evidence="4 5" id="KW-0472">Membrane</keyword>
<dbReference type="AlphaFoldDB" id="A0A6A7KBJ3"/>
<protein>
    <submittedName>
        <fullName evidence="6">SLC13 family permease</fullName>
    </submittedName>
</protein>
<dbReference type="GO" id="GO:0005886">
    <property type="term" value="C:plasma membrane"/>
    <property type="evidence" value="ECO:0007669"/>
    <property type="project" value="TreeGrafter"/>
</dbReference>
<feature type="transmembrane region" description="Helical" evidence="5">
    <location>
        <begin position="434"/>
        <end position="453"/>
    </location>
</feature>
<dbReference type="Pfam" id="PF00939">
    <property type="entry name" value="Na_sulph_symp"/>
    <property type="match status" value="1"/>
</dbReference>
<feature type="transmembrane region" description="Helical" evidence="5">
    <location>
        <begin position="286"/>
        <end position="303"/>
    </location>
</feature>
<feature type="transmembrane region" description="Helical" evidence="5">
    <location>
        <begin position="170"/>
        <end position="187"/>
    </location>
</feature>
<evidence type="ECO:0000313" key="6">
    <source>
        <dbReference type="EMBL" id="MPW26557.1"/>
    </source>
</evidence>
<feature type="transmembrane region" description="Helical" evidence="5">
    <location>
        <begin position="263"/>
        <end position="280"/>
    </location>
</feature>
<feature type="transmembrane region" description="Helical" evidence="5">
    <location>
        <begin position="372"/>
        <end position="401"/>
    </location>
</feature>
<dbReference type="PANTHER" id="PTHR10283">
    <property type="entry name" value="SOLUTE CARRIER FAMILY 13 MEMBER"/>
    <property type="match status" value="1"/>
</dbReference>
<dbReference type="GO" id="GO:0022857">
    <property type="term" value="F:transmembrane transporter activity"/>
    <property type="evidence" value="ECO:0007669"/>
    <property type="project" value="InterPro"/>
</dbReference>
<evidence type="ECO:0000313" key="7">
    <source>
        <dbReference type="Proteomes" id="UP000440004"/>
    </source>
</evidence>
<dbReference type="InterPro" id="IPR001898">
    <property type="entry name" value="SLC13A/DASS"/>
</dbReference>
<proteinExistence type="predicted"/>
<feature type="transmembrane region" description="Helical" evidence="5">
    <location>
        <begin position="315"/>
        <end position="339"/>
    </location>
</feature>
<feature type="transmembrane region" description="Helical" evidence="5">
    <location>
        <begin position="12"/>
        <end position="29"/>
    </location>
</feature>
<feature type="transmembrane region" description="Helical" evidence="5">
    <location>
        <begin position="407"/>
        <end position="427"/>
    </location>
</feature>
<gene>
    <name evidence="6" type="ORF">GC105_12235</name>
</gene>